<proteinExistence type="predicted"/>
<gene>
    <name evidence="1" type="ORF">ACFFX0_32970</name>
</gene>
<evidence type="ECO:0000313" key="2">
    <source>
        <dbReference type="Proteomes" id="UP001589575"/>
    </source>
</evidence>
<comment type="caution">
    <text evidence="1">The sequence shown here is derived from an EMBL/GenBank/DDBJ whole genome shotgun (WGS) entry which is preliminary data.</text>
</comment>
<dbReference type="EMBL" id="JBHMFI010000023">
    <property type="protein sequence ID" value="MFB9075720.1"/>
    <property type="molecule type" value="Genomic_DNA"/>
</dbReference>
<keyword evidence="2" id="KW-1185">Reference proteome</keyword>
<evidence type="ECO:0000313" key="1">
    <source>
        <dbReference type="EMBL" id="MFB9075720.1"/>
    </source>
</evidence>
<sequence length="42" mass="4544">MGLPGGLRGLRVPQPEDPVLELLGHPPGDRRRHGLPAWVPPC</sequence>
<reference evidence="1 2" key="1">
    <citation type="submission" date="2024-09" db="EMBL/GenBank/DDBJ databases">
        <authorList>
            <person name="Sun Q."/>
            <person name="Mori K."/>
        </authorList>
    </citation>
    <scope>NUCLEOTIDE SEQUENCE [LARGE SCALE GENOMIC DNA]</scope>
    <source>
        <strain evidence="1 2">CCM 7609</strain>
    </source>
</reference>
<dbReference type="Proteomes" id="UP001589575">
    <property type="component" value="Unassembled WGS sequence"/>
</dbReference>
<name>A0ABV5G9X9_9MICC</name>
<accession>A0ABV5G9X9</accession>
<organism evidence="1 2">
    <name type="scientific">Citricoccus parietis</name>
    <dbReference type="NCBI Taxonomy" id="592307"/>
    <lineage>
        <taxon>Bacteria</taxon>
        <taxon>Bacillati</taxon>
        <taxon>Actinomycetota</taxon>
        <taxon>Actinomycetes</taxon>
        <taxon>Micrococcales</taxon>
        <taxon>Micrococcaceae</taxon>
        <taxon>Citricoccus</taxon>
    </lineage>
</organism>
<protein>
    <submittedName>
        <fullName evidence="1">Uncharacterized protein</fullName>
    </submittedName>
</protein>